<accession>A0A8H6YZA4</accession>
<evidence type="ECO:0000313" key="2">
    <source>
        <dbReference type="Proteomes" id="UP000623467"/>
    </source>
</evidence>
<organism evidence="1 2">
    <name type="scientific">Mycena sanguinolenta</name>
    <dbReference type="NCBI Taxonomy" id="230812"/>
    <lineage>
        <taxon>Eukaryota</taxon>
        <taxon>Fungi</taxon>
        <taxon>Dikarya</taxon>
        <taxon>Basidiomycota</taxon>
        <taxon>Agaricomycotina</taxon>
        <taxon>Agaricomycetes</taxon>
        <taxon>Agaricomycetidae</taxon>
        <taxon>Agaricales</taxon>
        <taxon>Marasmiineae</taxon>
        <taxon>Mycenaceae</taxon>
        <taxon>Mycena</taxon>
    </lineage>
</organism>
<dbReference type="AlphaFoldDB" id="A0A8H6YZA4"/>
<evidence type="ECO:0008006" key="3">
    <source>
        <dbReference type="Google" id="ProtNLM"/>
    </source>
</evidence>
<comment type="caution">
    <text evidence="1">The sequence shown here is derived from an EMBL/GenBank/DDBJ whole genome shotgun (WGS) entry which is preliminary data.</text>
</comment>
<name>A0A8H6YZA4_9AGAR</name>
<dbReference type="OrthoDB" id="3036529at2759"/>
<sequence>MQDPPAELLEEILDVLAVPLGVPTEQLPDRATLLSCSLVSQRWSRHSQRLLFRRVVIGDVWVWNMSNDSQPSVNLASFFQTITADTDKARWLRDNNLCLVLRPLAAAKPTDILALLANLPSLRELDITAEACAFTDEELSGLRNSGLSIRSLRVNANYVGLVRPMPMLTPGWPAVIRFLEIIPTLRILDITANTFQEFPPMPELQPPLGLGLISFKLQSRWLINGAPLLAFLVGNRTDNERLEVFHRTQSATPVDLQDVLSAHGPQLRYLVVPESLGNPNVLRLCTRLECFECETLPHQGVVAAIPRTITALAITNPPTQRFSLNRLYDGRVVERRVAYLTEQLHTFPALRILTWAGSSAHSGLAALCDRCNELGIAVRFRPSNTIGLRDDELEFALRSSLA</sequence>
<gene>
    <name evidence="1" type="ORF">MSAN_00869800</name>
</gene>
<keyword evidence="2" id="KW-1185">Reference proteome</keyword>
<reference evidence="1" key="1">
    <citation type="submission" date="2020-05" db="EMBL/GenBank/DDBJ databases">
        <title>Mycena genomes resolve the evolution of fungal bioluminescence.</title>
        <authorList>
            <person name="Tsai I.J."/>
        </authorList>
    </citation>
    <scope>NUCLEOTIDE SEQUENCE</scope>
    <source>
        <strain evidence="1">160909Yilan</strain>
    </source>
</reference>
<proteinExistence type="predicted"/>
<dbReference type="Proteomes" id="UP000623467">
    <property type="component" value="Unassembled WGS sequence"/>
</dbReference>
<evidence type="ECO:0000313" key="1">
    <source>
        <dbReference type="EMBL" id="KAF7368039.1"/>
    </source>
</evidence>
<dbReference type="EMBL" id="JACAZH010000005">
    <property type="protein sequence ID" value="KAF7368039.1"/>
    <property type="molecule type" value="Genomic_DNA"/>
</dbReference>
<protein>
    <recommendedName>
        <fullName evidence="3">F-box domain-containing protein</fullName>
    </recommendedName>
</protein>